<dbReference type="OrthoDB" id="10251508at2759"/>
<protein>
    <recommendedName>
        <fullName evidence="3">FIST domain-containing protein</fullName>
    </recommendedName>
</protein>
<proteinExistence type="predicted"/>
<evidence type="ECO:0008006" key="3">
    <source>
        <dbReference type="Google" id="ProtNLM"/>
    </source>
</evidence>
<gene>
    <name evidence="1" type="ORF">BD626DRAFT_164038</name>
</gene>
<dbReference type="AlphaFoldDB" id="A0A550CPS9"/>
<comment type="caution">
    <text evidence="1">The sequence shown here is derived from an EMBL/GenBank/DDBJ whole genome shotgun (WGS) entry which is preliminary data.</text>
</comment>
<dbReference type="EMBL" id="VDMD01000003">
    <property type="protein sequence ID" value="TRM66778.1"/>
    <property type="molecule type" value="Genomic_DNA"/>
</dbReference>
<evidence type="ECO:0000313" key="2">
    <source>
        <dbReference type="Proteomes" id="UP000320762"/>
    </source>
</evidence>
<accession>A0A550CPS9</accession>
<name>A0A550CPS9_9AGAR</name>
<keyword evidence="2" id="KW-1185">Reference proteome</keyword>
<evidence type="ECO:0000313" key="1">
    <source>
        <dbReference type="EMBL" id="TRM66778.1"/>
    </source>
</evidence>
<sequence length="422" mass="44724">MPLLSHASTYITRSRNPALVLNYLSGTVPALLGGSAVRPTVLLALGICPDDADLARDHSSALSDLVKYVHSWTAHADVVGCITAPPRVGGNASDALSCALAVFPSTAARAFRVDYDEDGRVRVGRWHAFGPQSTGPQETIEGIRSEELVNKNLITLSASLTLPNAITRGRSLLNLHTSATPFLTGLPHTLFFGKRIHERGCVGIALDADRPGEVDVKSDFAGMRRVDGELYTVTEADGNLITGLSGEKPTHHFLQAARKAGAAPAASLVEDQGFALGVVTDASEGTVTQMHSIISSDPSRGTLALEEGAYIPPGRHVAFFVREPSPSELGHDWLKRPARPTISFLNPSYVNPNAAYMDFSAMQKAEGDFSSTPHLEDSSATDITLPNTFLASSEEGFSMTEGGRCRIGDAVGSMSFGEAAAK</sequence>
<organism evidence="1 2">
    <name type="scientific">Schizophyllum amplum</name>
    <dbReference type="NCBI Taxonomy" id="97359"/>
    <lineage>
        <taxon>Eukaryota</taxon>
        <taxon>Fungi</taxon>
        <taxon>Dikarya</taxon>
        <taxon>Basidiomycota</taxon>
        <taxon>Agaricomycotina</taxon>
        <taxon>Agaricomycetes</taxon>
        <taxon>Agaricomycetidae</taxon>
        <taxon>Agaricales</taxon>
        <taxon>Schizophyllaceae</taxon>
        <taxon>Schizophyllum</taxon>
    </lineage>
</organism>
<dbReference type="Proteomes" id="UP000320762">
    <property type="component" value="Unassembled WGS sequence"/>
</dbReference>
<reference evidence="1 2" key="1">
    <citation type="journal article" date="2019" name="New Phytol.">
        <title>Comparative genomics reveals unique wood-decay strategies and fruiting body development in the Schizophyllaceae.</title>
        <authorList>
            <person name="Almasi E."/>
            <person name="Sahu N."/>
            <person name="Krizsan K."/>
            <person name="Balint B."/>
            <person name="Kovacs G.M."/>
            <person name="Kiss B."/>
            <person name="Cseklye J."/>
            <person name="Drula E."/>
            <person name="Henrissat B."/>
            <person name="Nagy I."/>
            <person name="Chovatia M."/>
            <person name="Adam C."/>
            <person name="LaButti K."/>
            <person name="Lipzen A."/>
            <person name="Riley R."/>
            <person name="Grigoriev I.V."/>
            <person name="Nagy L.G."/>
        </authorList>
    </citation>
    <scope>NUCLEOTIDE SEQUENCE [LARGE SCALE GENOMIC DNA]</scope>
    <source>
        <strain evidence="1 2">NL-1724</strain>
    </source>
</reference>